<comment type="caution">
    <text evidence="2">The sequence shown here is derived from an EMBL/GenBank/DDBJ whole genome shotgun (WGS) entry which is preliminary data.</text>
</comment>
<evidence type="ECO:0000259" key="1">
    <source>
        <dbReference type="SMART" id="SM00966"/>
    </source>
</evidence>
<dbReference type="AlphaFoldDB" id="A0A0F9TX28"/>
<reference evidence="2" key="1">
    <citation type="journal article" date="2015" name="Nature">
        <title>Complex archaea that bridge the gap between prokaryotes and eukaryotes.</title>
        <authorList>
            <person name="Spang A."/>
            <person name="Saw J.H."/>
            <person name="Jorgensen S.L."/>
            <person name="Zaremba-Niedzwiedzka K."/>
            <person name="Martijn J."/>
            <person name="Lind A.E."/>
            <person name="van Eijk R."/>
            <person name="Schleper C."/>
            <person name="Guy L."/>
            <person name="Ettema T.J."/>
        </authorList>
    </citation>
    <scope>NUCLEOTIDE SEQUENCE</scope>
</reference>
<dbReference type="InterPro" id="IPR007159">
    <property type="entry name" value="SpoVT-AbrB_dom"/>
</dbReference>
<proteinExistence type="predicted"/>
<dbReference type="InterPro" id="IPR037914">
    <property type="entry name" value="SpoVT-AbrB_sf"/>
</dbReference>
<dbReference type="GO" id="GO:0003677">
    <property type="term" value="F:DNA binding"/>
    <property type="evidence" value="ECO:0007669"/>
    <property type="project" value="InterPro"/>
</dbReference>
<dbReference type="NCBIfam" id="TIGR01439">
    <property type="entry name" value="lp_hng_hel_AbrB"/>
    <property type="match status" value="1"/>
</dbReference>
<sequence>MGILGTVTSKGQTTIPKAVRDELGLEDGSRIEWEITDGKASIIPRTLRMIDLAGVLGNPLGRPTTIEEMDEAVAAAVARHVLGEDDGDSA</sequence>
<feature type="domain" description="SpoVT-AbrB" evidence="1">
    <location>
        <begin position="5"/>
        <end position="48"/>
    </location>
</feature>
<accession>A0A0F9TX28</accession>
<dbReference type="SMART" id="SM00966">
    <property type="entry name" value="SpoVT_AbrB"/>
    <property type="match status" value="1"/>
</dbReference>
<dbReference type="EMBL" id="LAZR01000157">
    <property type="protein sequence ID" value="KKN85590.1"/>
    <property type="molecule type" value="Genomic_DNA"/>
</dbReference>
<name>A0A0F9TX28_9ZZZZ</name>
<dbReference type="Gene3D" id="2.10.260.10">
    <property type="match status" value="1"/>
</dbReference>
<dbReference type="Pfam" id="PF04014">
    <property type="entry name" value="MazE_antitoxin"/>
    <property type="match status" value="1"/>
</dbReference>
<dbReference type="SUPFAM" id="SSF89447">
    <property type="entry name" value="AbrB/MazE/MraZ-like"/>
    <property type="match status" value="1"/>
</dbReference>
<evidence type="ECO:0000313" key="2">
    <source>
        <dbReference type="EMBL" id="KKN85590.1"/>
    </source>
</evidence>
<protein>
    <recommendedName>
        <fullName evidence="1">SpoVT-AbrB domain-containing protein</fullName>
    </recommendedName>
</protein>
<gene>
    <name evidence="2" type="ORF">LCGC14_0277180</name>
</gene>
<organism evidence="2">
    <name type="scientific">marine sediment metagenome</name>
    <dbReference type="NCBI Taxonomy" id="412755"/>
    <lineage>
        <taxon>unclassified sequences</taxon>
        <taxon>metagenomes</taxon>
        <taxon>ecological metagenomes</taxon>
    </lineage>
</organism>